<keyword evidence="1" id="KW-1133">Transmembrane helix</keyword>
<protein>
    <submittedName>
        <fullName evidence="2">Uncharacterized protein</fullName>
    </submittedName>
</protein>
<keyword evidence="1" id="KW-0812">Transmembrane</keyword>
<organism evidence="2 3">
    <name type="scientific">Allokutzneria oryzae</name>
    <dbReference type="NCBI Taxonomy" id="1378989"/>
    <lineage>
        <taxon>Bacteria</taxon>
        <taxon>Bacillati</taxon>
        <taxon>Actinomycetota</taxon>
        <taxon>Actinomycetes</taxon>
        <taxon>Pseudonocardiales</taxon>
        <taxon>Pseudonocardiaceae</taxon>
        <taxon>Allokutzneria</taxon>
    </lineage>
</organism>
<reference evidence="2 3" key="1">
    <citation type="submission" date="2024-09" db="EMBL/GenBank/DDBJ databases">
        <authorList>
            <person name="Sun Q."/>
            <person name="Mori K."/>
        </authorList>
    </citation>
    <scope>NUCLEOTIDE SEQUENCE [LARGE SCALE GENOMIC DNA]</scope>
    <source>
        <strain evidence="2 3">TBRC 7907</strain>
    </source>
</reference>
<sequence length="87" mass="8940">MRTVTDIKSGTVGFAAVNAASQTFTAVALSVFTRLVTTRTPRPSRRAEVTLPFHGADAESAVNLSLNVFPASEGAVSVVMFGAGASP</sequence>
<comment type="caution">
    <text evidence="2">The sequence shown here is derived from an EMBL/GenBank/DDBJ whole genome shotgun (WGS) entry which is preliminary data.</text>
</comment>
<dbReference type="EMBL" id="JBHLZU010000018">
    <property type="protein sequence ID" value="MFB9906166.1"/>
    <property type="molecule type" value="Genomic_DNA"/>
</dbReference>
<gene>
    <name evidence="2" type="ORF">ACFFQA_19695</name>
</gene>
<accession>A0ABV6A2K3</accession>
<keyword evidence="1" id="KW-0472">Membrane</keyword>
<proteinExistence type="predicted"/>
<dbReference type="RefSeq" id="WP_377854026.1">
    <property type="nucleotide sequence ID" value="NZ_JBHLZU010000018.1"/>
</dbReference>
<keyword evidence="3" id="KW-1185">Reference proteome</keyword>
<evidence type="ECO:0000256" key="1">
    <source>
        <dbReference type="SAM" id="Phobius"/>
    </source>
</evidence>
<evidence type="ECO:0000313" key="2">
    <source>
        <dbReference type="EMBL" id="MFB9906166.1"/>
    </source>
</evidence>
<dbReference type="Proteomes" id="UP001589693">
    <property type="component" value="Unassembled WGS sequence"/>
</dbReference>
<feature type="transmembrane region" description="Helical" evidence="1">
    <location>
        <begin position="12"/>
        <end position="36"/>
    </location>
</feature>
<evidence type="ECO:0000313" key="3">
    <source>
        <dbReference type="Proteomes" id="UP001589693"/>
    </source>
</evidence>
<name>A0ABV6A2K3_9PSEU</name>